<dbReference type="PANTHER" id="PTHR34283:SF1">
    <property type="entry name" value="PROTEIN RESPONSE TO LOW SULFUR 1"/>
    <property type="match status" value="1"/>
</dbReference>
<sequence length="135" mass="15570">MFSFGGYKDMRSATVKRPQPEEKNKPTAKKSRMDRADAGEKLRRRNVELERALKESKEREDQMRAKLERAWERLRVAEEAEERLCSQLAELEAEAVLQARAYQAHILSLLGQLSQSPRNCTKDLPPSIPTLKEFA</sequence>
<dbReference type="Proteomes" id="UP000593562">
    <property type="component" value="Unassembled WGS sequence"/>
</dbReference>
<dbReference type="FunCoup" id="A0A7J7C7F5">
    <property type="interactions" value="128"/>
</dbReference>
<dbReference type="GO" id="GO:0098869">
    <property type="term" value="P:cellular oxidant detoxification"/>
    <property type="evidence" value="ECO:0007669"/>
    <property type="project" value="InterPro"/>
</dbReference>
<dbReference type="InParanoid" id="A0A7J7C7F5"/>
<evidence type="ECO:0000313" key="2">
    <source>
        <dbReference type="EMBL" id="KAF5730063.1"/>
    </source>
</evidence>
<comment type="caution">
    <text evidence="2">The sequence shown here is derived from an EMBL/GenBank/DDBJ whole genome shotgun (WGS) entry which is preliminary data.</text>
</comment>
<dbReference type="EMBL" id="JAAARO010000020">
    <property type="protein sequence ID" value="KAF5730063.1"/>
    <property type="molecule type" value="Genomic_DNA"/>
</dbReference>
<dbReference type="InterPro" id="IPR039282">
    <property type="entry name" value="LSU"/>
</dbReference>
<name>A0A7J7C7F5_TRIWF</name>
<dbReference type="AlphaFoldDB" id="A0A7J7C7F5"/>
<reference evidence="2 3" key="1">
    <citation type="journal article" date="2020" name="Nat. Commun.">
        <title>Genome of Tripterygium wilfordii and identification of cytochrome P450 involved in triptolide biosynthesis.</title>
        <authorList>
            <person name="Tu L."/>
            <person name="Su P."/>
            <person name="Zhang Z."/>
            <person name="Gao L."/>
            <person name="Wang J."/>
            <person name="Hu T."/>
            <person name="Zhou J."/>
            <person name="Zhang Y."/>
            <person name="Zhao Y."/>
            <person name="Liu Y."/>
            <person name="Song Y."/>
            <person name="Tong Y."/>
            <person name="Lu Y."/>
            <person name="Yang J."/>
            <person name="Xu C."/>
            <person name="Jia M."/>
            <person name="Peters R.J."/>
            <person name="Huang L."/>
            <person name="Gao W."/>
        </authorList>
    </citation>
    <scope>NUCLEOTIDE SEQUENCE [LARGE SCALE GENOMIC DNA]</scope>
    <source>
        <strain evidence="3">cv. XIE 37</strain>
        <tissue evidence="2">Leaf</tissue>
    </source>
</reference>
<dbReference type="Pfam" id="PF24980">
    <property type="entry name" value="LSU"/>
    <property type="match status" value="1"/>
</dbReference>
<evidence type="ECO:0000313" key="3">
    <source>
        <dbReference type="Proteomes" id="UP000593562"/>
    </source>
</evidence>
<dbReference type="PANTHER" id="PTHR34283">
    <property type="entry name" value="PROTEIN RESPONSE TO LOW SULFUR 1"/>
    <property type="match status" value="1"/>
</dbReference>
<feature type="compositionally biased region" description="Basic and acidic residues" evidence="1">
    <location>
        <begin position="18"/>
        <end position="45"/>
    </location>
</feature>
<proteinExistence type="predicted"/>
<accession>A0A7J7C7F5</accession>
<gene>
    <name evidence="2" type="ORF">HS088_TW20G00433</name>
</gene>
<keyword evidence="3" id="KW-1185">Reference proteome</keyword>
<protein>
    <submittedName>
        <fullName evidence="2">Uncharacterized protein</fullName>
    </submittedName>
</protein>
<evidence type="ECO:0000256" key="1">
    <source>
        <dbReference type="SAM" id="MobiDB-lite"/>
    </source>
</evidence>
<feature type="region of interest" description="Disordered" evidence="1">
    <location>
        <begin position="1"/>
        <end position="45"/>
    </location>
</feature>
<organism evidence="2 3">
    <name type="scientific">Tripterygium wilfordii</name>
    <name type="common">Thunder God vine</name>
    <dbReference type="NCBI Taxonomy" id="458696"/>
    <lineage>
        <taxon>Eukaryota</taxon>
        <taxon>Viridiplantae</taxon>
        <taxon>Streptophyta</taxon>
        <taxon>Embryophyta</taxon>
        <taxon>Tracheophyta</taxon>
        <taxon>Spermatophyta</taxon>
        <taxon>Magnoliopsida</taxon>
        <taxon>eudicotyledons</taxon>
        <taxon>Gunneridae</taxon>
        <taxon>Pentapetalae</taxon>
        <taxon>rosids</taxon>
        <taxon>fabids</taxon>
        <taxon>Celastrales</taxon>
        <taxon>Celastraceae</taxon>
        <taxon>Tripterygium</taxon>
    </lineage>
</organism>